<dbReference type="OrthoDB" id="8554211at2"/>
<dbReference type="HOGENOM" id="CLU_028108_1_0_6"/>
<dbReference type="PANTHER" id="PTHR30046">
    <property type="entry name" value="FLAGELLAR M-RING PROTEIN"/>
    <property type="match status" value="1"/>
</dbReference>
<keyword evidence="6" id="KW-1003">Cell membrane</keyword>
<dbReference type="GO" id="GO:0003774">
    <property type="term" value="F:cytoskeletal motor activity"/>
    <property type="evidence" value="ECO:0007669"/>
    <property type="project" value="InterPro"/>
</dbReference>
<dbReference type="Gene3D" id="3.30.300.30">
    <property type="match status" value="1"/>
</dbReference>
<protein>
    <recommendedName>
        <fullName evidence="5 12">Flagellar M-ring protein</fullName>
    </recommendedName>
</protein>
<dbReference type="AlphaFoldDB" id="K8WQZ6"/>
<dbReference type="InterPro" id="IPR043427">
    <property type="entry name" value="YscJ/FliF"/>
</dbReference>
<keyword evidence="17" id="KW-0969">Cilium</keyword>
<sequence>MSITSKETGETNKGLASLMMNLKNSPKIPLIVVSAAAIAVLIALALWARSPDYRVLLSNLNAKDGGDIISQLTQLNVPYQIADNGHTLLVPADSVHELRLKLAQSGLPKGGNTGFELLDKEQFGISQFSEQINYQRALEGELSRTIESLNPVQNARIHLAIPKPTLFVREQKMPTASITVGLHPGRMLDESQILAIVNLVASSITGLTANNVTIVDQTGQLLTNNNDSLQSINHSQVKMTKELESHLKQRIEDIISPLVGRTNVQAQVTAQMNFSKIEETSEEYKPNQAPANAAIRSRQNSKNIQNNNQQSGGVPGALSNQPSAPPLAPIFTNKKETDSQQNSGQHHTIINSQHDETTNYEVDRKISHIQQQVGIIDKLSVAVVINYLPQHSENGIEMQPLTPEMMKQIDALIREAMGYSEKRGDSLNITNSLFTQEHIIEDSPSLFNNPQFILQLVAYGKILLISLITWLMWQFAIKPQWIKSRIIRLNTESNNSVPSDTVSIAKDENHQEKDEQIHQQFKKQRIHAEAISKRINEIAKKDPQIMATVIRQWLGKK</sequence>
<evidence type="ECO:0000256" key="6">
    <source>
        <dbReference type="ARBA" id="ARBA00022475"/>
    </source>
</evidence>
<evidence type="ECO:0000313" key="17">
    <source>
        <dbReference type="EMBL" id="EKT58580.1"/>
    </source>
</evidence>
<dbReference type="Pfam" id="PF08345">
    <property type="entry name" value="YscJ_FliF_C"/>
    <property type="match status" value="1"/>
</dbReference>
<dbReference type="PATRIC" id="fig|1141660.3.peg.1540"/>
<evidence type="ECO:0000256" key="2">
    <source>
        <dbReference type="ARBA" id="ARBA00004117"/>
    </source>
</evidence>
<comment type="function">
    <text evidence="1 12">The M ring may be actively involved in energy transduction.</text>
</comment>
<evidence type="ECO:0000256" key="12">
    <source>
        <dbReference type="PIRNR" id="PIRNR004862"/>
    </source>
</evidence>
<dbReference type="Proteomes" id="UP000010290">
    <property type="component" value="Chromosome"/>
</dbReference>
<dbReference type="PANTHER" id="PTHR30046:SF0">
    <property type="entry name" value="FLAGELLAR M-RING PROTEIN"/>
    <property type="match status" value="1"/>
</dbReference>
<feature type="region of interest" description="Disordered" evidence="13">
    <location>
        <begin position="278"/>
        <end position="346"/>
    </location>
</feature>
<dbReference type="NCBIfam" id="TIGR00206">
    <property type="entry name" value="fliF"/>
    <property type="match status" value="1"/>
</dbReference>
<evidence type="ECO:0000256" key="10">
    <source>
        <dbReference type="ARBA" id="ARBA00023143"/>
    </source>
</evidence>
<evidence type="ECO:0000256" key="11">
    <source>
        <dbReference type="ARBA" id="ARBA00025936"/>
    </source>
</evidence>
<dbReference type="InterPro" id="IPR045851">
    <property type="entry name" value="AMP-bd_C_sf"/>
</dbReference>
<comment type="similarity">
    <text evidence="4 12">Belongs to the FliF family.</text>
</comment>
<gene>
    <name evidence="17" type="primary">fliF</name>
    <name evidence="17" type="ORF">OO7_07689</name>
</gene>
<name>K8WQZ6_9GAMM</name>
<keyword evidence="7 14" id="KW-0812">Transmembrane</keyword>
<keyword evidence="9 14" id="KW-0472">Membrane</keyword>
<keyword evidence="17" id="KW-0282">Flagellum</keyword>
<evidence type="ECO:0000256" key="1">
    <source>
        <dbReference type="ARBA" id="ARBA00003820"/>
    </source>
</evidence>
<dbReference type="RefSeq" id="WP_008915374.1">
    <property type="nucleotide sequence ID" value="NZ_CM001773.1"/>
</dbReference>
<dbReference type="PRINTS" id="PR01009">
    <property type="entry name" value="FLGMRINGFLIF"/>
</dbReference>
<evidence type="ECO:0000256" key="14">
    <source>
        <dbReference type="SAM" id="Phobius"/>
    </source>
</evidence>
<dbReference type="InterPro" id="IPR000067">
    <property type="entry name" value="FlgMring_FliF"/>
</dbReference>
<evidence type="ECO:0000256" key="9">
    <source>
        <dbReference type="ARBA" id="ARBA00023136"/>
    </source>
</evidence>
<dbReference type="PIRSF" id="PIRSF004862">
    <property type="entry name" value="FliF"/>
    <property type="match status" value="1"/>
</dbReference>
<feature type="transmembrane region" description="Helical" evidence="14">
    <location>
        <begin position="452"/>
        <end position="473"/>
    </location>
</feature>
<feature type="domain" description="Flagellar M-ring C-terminal" evidence="16">
    <location>
        <begin position="256"/>
        <end position="434"/>
    </location>
</feature>
<dbReference type="GO" id="GO:0009431">
    <property type="term" value="C:bacterial-type flagellum basal body, MS ring"/>
    <property type="evidence" value="ECO:0007669"/>
    <property type="project" value="InterPro"/>
</dbReference>
<dbReference type="GO" id="GO:0071973">
    <property type="term" value="P:bacterial-type flagellum-dependent cell motility"/>
    <property type="evidence" value="ECO:0007669"/>
    <property type="project" value="InterPro"/>
</dbReference>
<feature type="compositionally biased region" description="Low complexity" evidence="13">
    <location>
        <begin position="297"/>
        <end position="311"/>
    </location>
</feature>
<evidence type="ECO:0000256" key="8">
    <source>
        <dbReference type="ARBA" id="ARBA00022989"/>
    </source>
</evidence>
<proteinExistence type="inferred from homology"/>
<comment type="subunit">
    <text evidence="11">The basal body constitutes a major portion of the flagellar organelle and consists of four rings (L,P,S, and M) mounted on a central rod. The M ring is integral to the inner membrane of the cell and may be connected to the flagellar rod via the S ring. The S (supramembrane ring) lies just distal to the M ring. The L and P rings lie in the outer membrane and the periplasmic space, respectively.</text>
</comment>
<keyword evidence="18" id="KW-1185">Reference proteome</keyword>
<evidence type="ECO:0000256" key="5">
    <source>
        <dbReference type="ARBA" id="ARBA00017949"/>
    </source>
</evidence>
<accession>K8WQZ6</accession>
<comment type="subcellular location">
    <subcellularLocation>
        <location evidence="2 12">Bacterial flagellum basal body</location>
    </subcellularLocation>
    <subcellularLocation>
        <location evidence="3">Cell membrane</location>
        <topology evidence="3">Multi-pass membrane protein</topology>
    </subcellularLocation>
</comment>
<evidence type="ECO:0000256" key="13">
    <source>
        <dbReference type="SAM" id="MobiDB-lite"/>
    </source>
</evidence>
<evidence type="ECO:0000259" key="16">
    <source>
        <dbReference type="Pfam" id="PF08345"/>
    </source>
</evidence>
<keyword evidence="8 14" id="KW-1133">Transmembrane helix</keyword>
<keyword evidence="17" id="KW-0966">Cell projection</keyword>
<evidence type="ECO:0000256" key="7">
    <source>
        <dbReference type="ARBA" id="ARBA00022692"/>
    </source>
</evidence>
<evidence type="ECO:0000256" key="3">
    <source>
        <dbReference type="ARBA" id="ARBA00004651"/>
    </source>
</evidence>
<comment type="caution">
    <text evidence="17">The sequence shown here is derived from an EMBL/GenBank/DDBJ whole genome shotgun (WGS) entry which is preliminary data.</text>
</comment>
<dbReference type="Pfam" id="PF01514">
    <property type="entry name" value="YscJ_FliF"/>
    <property type="match status" value="1"/>
</dbReference>
<dbReference type="InterPro" id="IPR013556">
    <property type="entry name" value="Flag_M-ring_C"/>
</dbReference>
<keyword evidence="10 12" id="KW-0975">Bacterial flagellum</keyword>
<dbReference type="EMBL" id="AKKN01000007">
    <property type="protein sequence ID" value="EKT58580.1"/>
    <property type="molecule type" value="Genomic_DNA"/>
</dbReference>
<feature type="domain" description="Flagellar M-ring N-terminal" evidence="15">
    <location>
        <begin position="49"/>
        <end position="223"/>
    </location>
</feature>
<evidence type="ECO:0000313" key="18">
    <source>
        <dbReference type="Proteomes" id="UP000010290"/>
    </source>
</evidence>
<dbReference type="InterPro" id="IPR006182">
    <property type="entry name" value="FliF_N_dom"/>
</dbReference>
<evidence type="ECO:0000259" key="15">
    <source>
        <dbReference type="Pfam" id="PF01514"/>
    </source>
</evidence>
<evidence type="ECO:0000256" key="4">
    <source>
        <dbReference type="ARBA" id="ARBA00007971"/>
    </source>
</evidence>
<feature type="transmembrane region" description="Helical" evidence="14">
    <location>
        <begin position="28"/>
        <end position="48"/>
    </location>
</feature>
<organism evidence="17 18">
    <name type="scientific">Providencia sneebia DSM 19967</name>
    <dbReference type="NCBI Taxonomy" id="1141660"/>
    <lineage>
        <taxon>Bacteria</taxon>
        <taxon>Pseudomonadati</taxon>
        <taxon>Pseudomonadota</taxon>
        <taxon>Gammaproteobacteria</taxon>
        <taxon>Enterobacterales</taxon>
        <taxon>Morganellaceae</taxon>
        <taxon>Providencia</taxon>
    </lineage>
</organism>
<dbReference type="GO" id="GO:0005886">
    <property type="term" value="C:plasma membrane"/>
    <property type="evidence" value="ECO:0007669"/>
    <property type="project" value="UniProtKB-SubCell"/>
</dbReference>
<reference evidence="17 18" key="1">
    <citation type="journal article" date="2012" name="BMC Genomics">
        <title>Comparative genomics of bacteria in the genus Providencia isolated from wild Drosophila melanogaster.</title>
        <authorList>
            <person name="Galac M.R."/>
            <person name="Lazzaro B.P."/>
        </authorList>
    </citation>
    <scope>NUCLEOTIDE SEQUENCE [LARGE SCALE GENOMIC DNA]</scope>
    <source>
        <strain evidence="17 18">DSM 19967</strain>
    </source>
</reference>